<organism evidence="2 3">
    <name type="scientific">Characodon lateralis</name>
    <dbReference type="NCBI Taxonomy" id="208331"/>
    <lineage>
        <taxon>Eukaryota</taxon>
        <taxon>Metazoa</taxon>
        <taxon>Chordata</taxon>
        <taxon>Craniata</taxon>
        <taxon>Vertebrata</taxon>
        <taxon>Euteleostomi</taxon>
        <taxon>Actinopterygii</taxon>
        <taxon>Neopterygii</taxon>
        <taxon>Teleostei</taxon>
        <taxon>Neoteleostei</taxon>
        <taxon>Acanthomorphata</taxon>
        <taxon>Ovalentaria</taxon>
        <taxon>Atherinomorphae</taxon>
        <taxon>Cyprinodontiformes</taxon>
        <taxon>Goodeidae</taxon>
        <taxon>Characodon</taxon>
    </lineage>
</organism>
<feature type="compositionally biased region" description="Polar residues" evidence="1">
    <location>
        <begin position="76"/>
        <end position="89"/>
    </location>
</feature>
<feature type="compositionally biased region" description="Basic and acidic residues" evidence="1">
    <location>
        <begin position="99"/>
        <end position="108"/>
    </location>
</feature>
<comment type="caution">
    <text evidence="2">The sequence shown here is derived from an EMBL/GenBank/DDBJ whole genome shotgun (WGS) entry which is preliminary data.</text>
</comment>
<accession>A0ABU7CUN6</accession>
<proteinExistence type="predicted"/>
<feature type="compositionally biased region" description="Polar residues" evidence="1">
    <location>
        <begin position="8"/>
        <end position="22"/>
    </location>
</feature>
<dbReference type="EMBL" id="JAHUTJ010004628">
    <property type="protein sequence ID" value="MED6265940.1"/>
    <property type="molecule type" value="Genomic_DNA"/>
</dbReference>
<feature type="compositionally biased region" description="Basic and acidic residues" evidence="1">
    <location>
        <begin position="49"/>
        <end position="59"/>
    </location>
</feature>
<evidence type="ECO:0000313" key="3">
    <source>
        <dbReference type="Proteomes" id="UP001352852"/>
    </source>
</evidence>
<protein>
    <submittedName>
        <fullName evidence="2">Uncharacterized protein</fullName>
    </submittedName>
</protein>
<sequence length="108" mass="11817">MTDWGFKRTNNTSAGRGTSHCQGSVKGGKQAPHLMGGGGSMASHPQHTTHCDGKTRPLRNDTSATTHKHNRADSIELTSTLRSQPNSSSPREKKARPQQRKEKIKINM</sequence>
<evidence type="ECO:0000313" key="2">
    <source>
        <dbReference type="EMBL" id="MED6265940.1"/>
    </source>
</evidence>
<feature type="region of interest" description="Disordered" evidence="1">
    <location>
        <begin position="1"/>
        <end position="108"/>
    </location>
</feature>
<name>A0ABU7CUN6_9TELE</name>
<keyword evidence="3" id="KW-1185">Reference proteome</keyword>
<evidence type="ECO:0000256" key="1">
    <source>
        <dbReference type="SAM" id="MobiDB-lite"/>
    </source>
</evidence>
<reference evidence="2 3" key="1">
    <citation type="submission" date="2021-06" db="EMBL/GenBank/DDBJ databases">
        <authorList>
            <person name="Palmer J.M."/>
        </authorList>
    </citation>
    <scope>NUCLEOTIDE SEQUENCE [LARGE SCALE GENOMIC DNA]</scope>
    <source>
        <strain evidence="2 3">CL_MEX2019</strain>
        <tissue evidence="2">Muscle</tissue>
    </source>
</reference>
<gene>
    <name evidence="2" type="ORF">CHARACLAT_030552</name>
</gene>
<dbReference type="Proteomes" id="UP001352852">
    <property type="component" value="Unassembled WGS sequence"/>
</dbReference>